<dbReference type="Proteomes" id="UP000005239">
    <property type="component" value="Unassembled WGS sequence"/>
</dbReference>
<sequence>MCAFIFQIIYGVIGTIMLGLTIGSLAKDKDVDSGKEVRLMAIGYSNIFG</sequence>
<keyword evidence="2" id="KW-1185">Reference proteome</keyword>
<accession>A0A2A6BT83</accession>
<evidence type="ECO:0000313" key="2">
    <source>
        <dbReference type="Proteomes" id="UP000005239"/>
    </source>
</evidence>
<dbReference type="EnsemblMetazoa" id="PPA37368.1">
    <property type="protein sequence ID" value="PPA37368.1"/>
    <property type="gene ID" value="WBGene00275737"/>
</dbReference>
<protein>
    <submittedName>
        <fullName evidence="1">Uncharacterized protein</fullName>
    </submittedName>
</protein>
<reference evidence="1" key="2">
    <citation type="submission" date="2022-06" db="UniProtKB">
        <authorList>
            <consortium name="EnsemblMetazoa"/>
        </authorList>
    </citation>
    <scope>IDENTIFICATION</scope>
    <source>
        <strain evidence="1">PS312</strain>
    </source>
</reference>
<reference evidence="2" key="1">
    <citation type="journal article" date="2008" name="Nat. Genet.">
        <title>The Pristionchus pacificus genome provides a unique perspective on nematode lifestyle and parasitism.</title>
        <authorList>
            <person name="Dieterich C."/>
            <person name="Clifton S.W."/>
            <person name="Schuster L.N."/>
            <person name="Chinwalla A."/>
            <person name="Delehaunty K."/>
            <person name="Dinkelacker I."/>
            <person name="Fulton L."/>
            <person name="Fulton R."/>
            <person name="Godfrey J."/>
            <person name="Minx P."/>
            <person name="Mitreva M."/>
            <person name="Roeseler W."/>
            <person name="Tian H."/>
            <person name="Witte H."/>
            <person name="Yang S.P."/>
            <person name="Wilson R.K."/>
            <person name="Sommer R.J."/>
        </authorList>
    </citation>
    <scope>NUCLEOTIDE SEQUENCE [LARGE SCALE GENOMIC DNA]</scope>
    <source>
        <strain evidence="2">PS312</strain>
    </source>
</reference>
<proteinExistence type="predicted"/>
<organism evidence="1 2">
    <name type="scientific">Pristionchus pacificus</name>
    <name type="common">Parasitic nematode worm</name>
    <dbReference type="NCBI Taxonomy" id="54126"/>
    <lineage>
        <taxon>Eukaryota</taxon>
        <taxon>Metazoa</taxon>
        <taxon>Ecdysozoa</taxon>
        <taxon>Nematoda</taxon>
        <taxon>Chromadorea</taxon>
        <taxon>Rhabditida</taxon>
        <taxon>Rhabditina</taxon>
        <taxon>Diplogasteromorpha</taxon>
        <taxon>Diplogasteroidea</taxon>
        <taxon>Neodiplogasteridae</taxon>
        <taxon>Pristionchus</taxon>
    </lineage>
</organism>
<gene>
    <name evidence="1" type="primary">WBGene00275737</name>
</gene>
<accession>A0A8R1UUI7</accession>
<name>A0A2A6BT83_PRIPA</name>
<dbReference type="AlphaFoldDB" id="A0A2A6BT83"/>
<evidence type="ECO:0000313" key="1">
    <source>
        <dbReference type="EnsemblMetazoa" id="PPA37368.1"/>
    </source>
</evidence>